<feature type="region of interest" description="Disordered" evidence="7">
    <location>
        <begin position="27"/>
        <end position="138"/>
    </location>
</feature>
<evidence type="ECO:0000313" key="10">
    <source>
        <dbReference type="Proteomes" id="UP000008141"/>
    </source>
</evidence>
<feature type="region of interest" description="Disordered" evidence="7">
    <location>
        <begin position="1085"/>
        <end position="1149"/>
    </location>
</feature>
<dbReference type="OMA" id="TICQHRT"/>
<feature type="region of interest" description="Disordered" evidence="7">
    <location>
        <begin position="933"/>
        <end position="964"/>
    </location>
</feature>
<organism evidence="10">
    <name type="scientific">Chlorella variabilis</name>
    <name type="common">Green alga</name>
    <dbReference type="NCBI Taxonomy" id="554065"/>
    <lineage>
        <taxon>Eukaryota</taxon>
        <taxon>Viridiplantae</taxon>
        <taxon>Chlorophyta</taxon>
        <taxon>core chlorophytes</taxon>
        <taxon>Trebouxiophyceae</taxon>
        <taxon>Chlorellales</taxon>
        <taxon>Chlorellaceae</taxon>
        <taxon>Chlorella clade</taxon>
        <taxon>Chlorella</taxon>
    </lineage>
</organism>
<dbReference type="PROSITE" id="PS50071">
    <property type="entry name" value="HOMEOBOX_2"/>
    <property type="match status" value="1"/>
</dbReference>
<dbReference type="InterPro" id="IPR001356">
    <property type="entry name" value="HD"/>
</dbReference>
<evidence type="ECO:0000256" key="7">
    <source>
        <dbReference type="SAM" id="MobiDB-lite"/>
    </source>
</evidence>
<accession>E1Z7K3</accession>
<evidence type="ECO:0000256" key="2">
    <source>
        <dbReference type="ARBA" id="ARBA00022763"/>
    </source>
</evidence>
<evidence type="ECO:0000256" key="3">
    <source>
        <dbReference type="ARBA" id="ARBA00023204"/>
    </source>
</evidence>
<feature type="compositionally biased region" description="Low complexity" evidence="7">
    <location>
        <begin position="1085"/>
        <end position="1100"/>
    </location>
</feature>
<sequence>MFRAITKKSANGHGADSKGTLTALWSKAGSKADNKEAPLSDAAPEGAAEPPSAQFTPAAASRASDEAAAAGQAAPPTTGGDVAIGAAPEPSPEPIAVAAQVAAEVQPPANPDAQPSKGTTAEKKRKRSSAAANSGFSEEQLERLQALFAQNEYAGTAAKTALATELGVELVQVSKWFEKQRKKVREETGAPPKRGRPKSGAASGSKPAPAAAAPDKVEPAAAAAGQEGGEAAAAAADAVEAGEGQEVEAMDVDGAAEDDQAAAQQQQTPSAPPAPVAAPAAALEPAEAMAADEAGVEPAAAAAGAAPATEITPAAATRPAAEAAPATQQAVSAERPAAAPAAASSPPTGAAAAPAKTPASVPQQYSLSTEDKAKLVADLEAEAEQLRRQGLAAPLQVLPADPPAERQPFSDARLAAAVAAQRAPLSQLAAAALLLFTAPDGEAPVEEAVLRSRIVDLAARKSFAPKERDGGTGMADALEDGSAAHLWQWELRDHKACAAASLLPLTAACCASLWYPCSSPNLPASPSNPLCWISVLPKELRTAAQQTKKRAARVQERLSAVCAALRLLGPHQQGKASAKLAKALDALKKAKTLAQVEEEQQAEREAATAKEAAKKQQSAGKTGMSAEEKARLKAEKEAAKEAEKERVKMEKEAEKERLKAEKEAEKERAKAEKEAEREKAKAEREAEKERKHKEAEEAKLAKKTGFKDATVLKKTSNKFLSFFQAKATPGGTPGRADASAVTPVQPGASSQQQGGASQLGGGGSQQQQGAEGTATGKREKGYCELFLKPEGANLRSLPPQPSAAERMDAAAGQPFAFEAAQAEWQQLLQGMKRRRREAAAQPRPLGLPPTWARKSNAVELAQQHLDKLQESGADLAATRTWRRKLIFFPADSKRPAFYGSCTPSPAVGPRSYLGRDEALDYDAMSDLEWVEEPEDGCSLSDVEEEESEMGGGEEEEEHDSFICEDGYLSEDEGVRVEDLEGDDMQVDGEEGLPEGAAAAAGIDPQRLLSMQQLEVQMERARRAGKPLIISRLPTRAASGNQPNGAFIQARTPQLGDPSLLGALAAEVLLPGLRLTLPEDLAAEPASGAAGAPATATKDASPAGASLGRWPACHGARAGPGLHATAGGGATGDAAKPSGRGRRPATRPDDLLPDLLRMVQAAPRNNKSKIAEAFVQAHAERAVTKKWVGDMLKQHADWRGTVQGYSLKPAALHLVDPLAGAAAAAAALGAAPTLAAAAAAAPAAAVAQPGPRPVAAAPAGDGALGRAGAAAAAEAEEAGQAPQDAGGAAAAEPTPAGIKPAAPGIARFFKKGAAAAATPAVPSALRPNAPPSDLKAPGRLVTTTAAGAAAEAATLAVPECVSGTADPFWRCLLQHIEGADGAPGQQPQFLAAFQPAVLARLAAGMPAGVIAALVAGVAAAATPAATRAAYLRCLEAAVQALAAMEAEAAGDNLSASQQVWQPRGAPVAASLAELCREPQLLSGLQACLEAATAAGSGGGTDAPSSSGSGAAAVADAAQAAAALAAALLASEAARAALATADPAAAAGGGGGPQEQLAALVAAARELAA</sequence>
<evidence type="ECO:0000256" key="1">
    <source>
        <dbReference type="ARBA" id="ARBA00004123"/>
    </source>
</evidence>
<dbReference type="PANTHER" id="PTHR15272:SF0">
    <property type="entry name" value="CHROMATIN ASSEMBLY FACTOR 1 SUBUNIT A"/>
    <property type="match status" value="1"/>
</dbReference>
<dbReference type="GO" id="GO:0005634">
    <property type="term" value="C:nucleus"/>
    <property type="evidence" value="ECO:0007669"/>
    <property type="project" value="UniProtKB-SubCell"/>
</dbReference>
<dbReference type="EMBL" id="GL433838">
    <property type="protein sequence ID" value="EFN57934.1"/>
    <property type="molecule type" value="Genomic_DNA"/>
</dbReference>
<dbReference type="Gene3D" id="1.10.10.60">
    <property type="entry name" value="Homeodomain-like"/>
    <property type="match status" value="1"/>
</dbReference>
<feature type="compositionally biased region" description="Acidic residues" evidence="7">
    <location>
        <begin position="933"/>
        <end position="958"/>
    </location>
</feature>
<dbReference type="CDD" id="cd00086">
    <property type="entry name" value="homeodomain"/>
    <property type="match status" value="1"/>
</dbReference>
<evidence type="ECO:0000256" key="4">
    <source>
        <dbReference type="ARBA" id="ARBA00023242"/>
    </source>
</evidence>
<feature type="region of interest" description="Disordered" evidence="7">
    <location>
        <begin position="725"/>
        <end position="782"/>
    </location>
</feature>
<feature type="compositionally biased region" description="Low complexity" evidence="7">
    <location>
        <begin position="94"/>
        <end position="107"/>
    </location>
</feature>
<feature type="DNA-binding region" description="Homeobox" evidence="5">
    <location>
        <begin position="129"/>
        <end position="188"/>
    </location>
</feature>
<reference evidence="9 10" key="1">
    <citation type="journal article" date="2010" name="Plant Cell">
        <title>The Chlorella variabilis NC64A genome reveals adaptation to photosymbiosis, coevolution with viruses, and cryptic sex.</title>
        <authorList>
            <person name="Blanc G."/>
            <person name="Duncan G."/>
            <person name="Agarkova I."/>
            <person name="Borodovsky M."/>
            <person name="Gurnon J."/>
            <person name="Kuo A."/>
            <person name="Lindquist E."/>
            <person name="Lucas S."/>
            <person name="Pangilinan J."/>
            <person name="Polle J."/>
            <person name="Salamov A."/>
            <person name="Terry A."/>
            <person name="Yamada T."/>
            <person name="Dunigan D.D."/>
            <person name="Grigoriev I.V."/>
            <person name="Claverie J.M."/>
            <person name="Van Etten J.L."/>
        </authorList>
    </citation>
    <scope>NUCLEOTIDE SEQUENCE [LARGE SCALE GENOMIC DNA]</scope>
    <source>
        <strain evidence="9 10">NC64A</strain>
    </source>
</reference>
<name>E1Z7K3_CHLVA</name>
<feature type="compositionally biased region" description="Basic and acidic residues" evidence="7">
    <location>
        <begin position="177"/>
        <end position="188"/>
    </location>
</feature>
<dbReference type="Pfam" id="PF12253">
    <property type="entry name" value="CAF1A_dimeriz"/>
    <property type="match status" value="1"/>
</dbReference>
<dbReference type="Proteomes" id="UP000008141">
    <property type="component" value="Unassembled WGS sequence"/>
</dbReference>
<dbReference type="eggNOG" id="KOG4364">
    <property type="taxonomic scope" value="Eukaryota"/>
</dbReference>
<dbReference type="GO" id="GO:0033186">
    <property type="term" value="C:CAF-1 complex"/>
    <property type="evidence" value="ECO:0007669"/>
    <property type="project" value="TreeGrafter"/>
</dbReference>
<keyword evidence="3" id="KW-0234">DNA repair</keyword>
<dbReference type="SUPFAM" id="SSF46689">
    <property type="entry name" value="Homeodomain-like"/>
    <property type="match status" value="1"/>
</dbReference>
<keyword evidence="5 6" id="KW-0371">Homeobox</keyword>
<dbReference type="InterPro" id="IPR009057">
    <property type="entry name" value="Homeodomain-like_sf"/>
</dbReference>
<protein>
    <recommendedName>
        <fullName evidence="8">Homeobox domain-containing protein</fullName>
    </recommendedName>
</protein>
<dbReference type="InterPro" id="IPR022043">
    <property type="entry name" value="CAF1A_DD"/>
</dbReference>
<feature type="compositionally biased region" description="Basic and acidic residues" evidence="7">
    <location>
        <begin position="601"/>
        <end position="614"/>
    </location>
</feature>
<keyword evidence="5 6" id="KW-0238">DNA-binding</keyword>
<proteinExistence type="predicted"/>
<evidence type="ECO:0000256" key="5">
    <source>
        <dbReference type="PROSITE-ProRule" id="PRU00108"/>
    </source>
</evidence>
<feature type="compositionally biased region" description="Low complexity" evidence="7">
    <location>
        <begin position="198"/>
        <end position="242"/>
    </location>
</feature>
<dbReference type="RefSeq" id="XP_005850036.1">
    <property type="nucleotide sequence ID" value="XM_005849974.1"/>
</dbReference>
<dbReference type="GO" id="GO:0006281">
    <property type="term" value="P:DNA repair"/>
    <property type="evidence" value="ECO:0007669"/>
    <property type="project" value="UniProtKB-KW"/>
</dbReference>
<feature type="region of interest" description="Disordered" evidence="7">
    <location>
        <begin position="1267"/>
        <end position="1295"/>
    </location>
</feature>
<feature type="compositionally biased region" description="Low complexity" evidence="7">
    <location>
        <begin position="747"/>
        <end position="756"/>
    </location>
</feature>
<feature type="compositionally biased region" description="Low complexity" evidence="7">
    <location>
        <begin position="277"/>
        <end position="362"/>
    </location>
</feature>
<keyword evidence="2" id="KW-0227">DNA damage</keyword>
<dbReference type="KEGG" id="cvr:CHLNCDRAFT_142023"/>
<evidence type="ECO:0000313" key="9">
    <source>
        <dbReference type="EMBL" id="EFN57934.1"/>
    </source>
</evidence>
<dbReference type="Pfam" id="PF00046">
    <property type="entry name" value="Homeodomain"/>
    <property type="match status" value="1"/>
</dbReference>
<feature type="domain" description="Homeobox" evidence="8">
    <location>
        <begin position="127"/>
        <end position="187"/>
    </location>
</feature>
<evidence type="ECO:0000256" key="6">
    <source>
        <dbReference type="RuleBase" id="RU000682"/>
    </source>
</evidence>
<comment type="subcellular location">
    <subcellularLocation>
        <location evidence="1 5 6">Nucleus</location>
    </subcellularLocation>
</comment>
<dbReference type="GeneID" id="17357413"/>
<feature type="compositionally biased region" description="Basic and acidic residues" evidence="7">
    <location>
        <begin position="626"/>
        <end position="700"/>
    </location>
</feature>
<dbReference type="InParanoid" id="E1Z7K3"/>
<evidence type="ECO:0000259" key="8">
    <source>
        <dbReference type="PROSITE" id="PS50071"/>
    </source>
</evidence>
<feature type="region of interest" description="Disordered" evidence="7">
    <location>
        <begin position="830"/>
        <end position="852"/>
    </location>
</feature>
<keyword evidence="10" id="KW-1185">Reference proteome</keyword>
<keyword evidence="4 5" id="KW-0539">Nucleus</keyword>
<feature type="region of interest" description="Disordered" evidence="7">
    <location>
        <begin position="598"/>
        <end position="710"/>
    </location>
</feature>
<dbReference type="GO" id="GO:0003677">
    <property type="term" value="F:DNA binding"/>
    <property type="evidence" value="ECO:0007669"/>
    <property type="project" value="UniProtKB-UniRule"/>
</dbReference>
<dbReference type="OrthoDB" id="515906at2759"/>
<feature type="compositionally biased region" description="Low complexity" evidence="7">
    <location>
        <begin position="765"/>
        <end position="775"/>
    </location>
</feature>
<feature type="region of interest" description="Disordered" evidence="7">
    <location>
        <begin position="177"/>
        <end position="366"/>
    </location>
</feature>
<dbReference type="PANTHER" id="PTHR15272">
    <property type="entry name" value="CHROMATIN ASSEMBLY FACTOR 1 SUBUNIT A CAF-1 SUBUNIT A"/>
    <property type="match status" value="1"/>
</dbReference>
<dbReference type="STRING" id="554065.E1Z7K3"/>
<dbReference type="GO" id="GO:0006334">
    <property type="term" value="P:nucleosome assembly"/>
    <property type="evidence" value="ECO:0007669"/>
    <property type="project" value="TreeGrafter"/>
</dbReference>
<feature type="compositionally biased region" description="Acidic residues" evidence="7">
    <location>
        <begin position="243"/>
        <end position="260"/>
    </location>
</feature>
<feature type="compositionally biased region" description="Low complexity" evidence="7">
    <location>
        <begin position="42"/>
        <end position="74"/>
    </location>
</feature>
<gene>
    <name evidence="9" type="ORF">CHLNCDRAFT_142023</name>
</gene>
<dbReference type="SMART" id="SM00389">
    <property type="entry name" value="HOX"/>
    <property type="match status" value="1"/>
</dbReference>